<proteinExistence type="inferred from homology"/>
<reference evidence="9 10" key="1">
    <citation type="submission" date="2019-10" db="EMBL/GenBank/DDBJ databases">
        <authorList>
            <person name="Palmer J.M."/>
        </authorList>
    </citation>
    <scope>NUCLEOTIDE SEQUENCE [LARGE SCALE GENOMIC DNA]</scope>
    <source>
        <strain evidence="9 10">TWF696</strain>
    </source>
</reference>
<feature type="compositionally biased region" description="Acidic residues" evidence="8">
    <location>
        <begin position="465"/>
        <end position="482"/>
    </location>
</feature>
<dbReference type="InterPro" id="IPR027417">
    <property type="entry name" value="P-loop_NTPase"/>
</dbReference>
<dbReference type="GO" id="GO:0005524">
    <property type="term" value="F:ATP binding"/>
    <property type="evidence" value="ECO:0007669"/>
    <property type="project" value="UniProtKB-UniRule"/>
</dbReference>
<sequence length="482" mass="55138">MQQALRPLITVIGATGTGKSKLAVDLAMAFNGEIVNSDAMQMYRGMDVITNKHPVEERMGIPHHLMDFLNPEDAWKIGQWLSVALKTIEDIRSRGKVPIVVGGTHYYVQSLLFRESLQEFEEKLDSGEYSSHREAMVARYPILEAPTSEILEELRRRDPVMANRWHPNDRRKILRSLEICLTTNQKVSDLYAETAAKNSEVSTARFSNLLFWVHASDDVLASRLKGRVDQMIGQGLFNEIDEMFRIYNEKKDEIDPESGIWQSIGWKQFLPYLIAKDAFQKLPKDDPKATKGAEAELSRLRDEGIEKTNIATRQYSKSQLRWIRVKLLNRLLVDKSSLPGGGMYLLDTSDLTRWNEMVRDPAIRISKDFLNPDVSNEALPNPTEITTLPADLLTPHKKDHSTDRSLWVNHTCEHCHVTAVTKELWEKHINGRAHRQVVKRKLKKEHIELLRTLQAASSRRPPSEPSDESPFDTAIFDENEPA</sequence>
<comment type="catalytic activity">
    <reaction evidence="5 6">
        <text>adenosine(37) in tRNA + dimethylallyl diphosphate = N(6)-dimethylallyladenosine(37) in tRNA + diphosphate</text>
        <dbReference type="Rhea" id="RHEA:26482"/>
        <dbReference type="Rhea" id="RHEA-COMP:10162"/>
        <dbReference type="Rhea" id="RHEA-COMP:10375"/>
        <dbReference type="ChEBI" id="CHEBI:33019"/>
        <dbReference type="ChEBI" id="CHEBI:57623"/>
        <dbReference type="ChEBI" id="CHEBI:74411"/>
        <dbReference type="ChEBI" id="CHEBI:74415"/>
        <dbReference type="EC" id="2.5.1.75"/>
    </reaction>
</comment>
<dbReference type="Pfam" id="PF01715">
    <property type="entry name" value="IPPT"/>
    <property type="match status" value="1"/>
</dbReference>
<dbReference type="Gene3D" id="3.40.50.300">
    <property type="entry name" value="P-loop containing nucleotide triphosphate hydrolases"/>
    <property type="match status" value="1"/>
</dbReference>
<comment type="similarity">
    <text evidence="1 5 7">Belongs to the IPP transferase family.</text>
</comment>
<evidence type="ECO:0000313" key="10">
    <source>
        <dbReference type="Proteomes" id="UP001375240"/>
    </source>
</evidence>
<keyword evidence="10" id="KW-1185">Reference proteome</keyword>
<protein>
    <recommendedName>
        <fullName evidence="5 6">tRNA dimethylallyltransferase</fullName>
        <ecNumber evidence="5 6">2.5.1.75</ecNumber>
    </recommendedName>
</protein>
<organism evidence="9 10">
    <name type="scientific">Orbilia brochopaga</name>
    <dbReference type="NCBI Taxonomy" id="3140254"/>
    <lineage>
        <taxon>Eukaryota</taxon>
        <taxon>Fungi</taxon>
        <taxon>Dikarya</taxon>
        <taxon>Ascomycota</taxon>
        <taxon>Pezizomycotina</taxon>
        <taxon>Orbiliomycetes</taxon>
        <taxon>Orbiliales</taxon>
        <taxon>Orbiliaceae</taxon>
        <taxon>Orbilia</taxon>
    </lineage>
</organism>
<dbReference type="PIRSF" id="PIRSF039110">
    <property type="entry name" value="IPP_transferase"/>
    <property type="match status" value="1"/>
</dbReference>
<keyword evidence="2 5" id="KW-0808">Transferase</keyword>
<evidence type="ECO:0000256" key="7">
    <source>
        <dbReference type="RuleBase" id="RU003785"/>
    </source>
</evidence>
<dbReference type="Proteomes" id="UP001375240">
    <property type="component" value="Unassembled WGS sequence"/>
</dbReference>
<evidence type="ECO:0000256" key="1">
    <source>
        <dbReference type="ARBA" id="ARBA00005842"/>
    </source>
</evidence>
<dbReference type="GO" id="GO:0006400">
    <property type="term" value="P:tRNA modification"/>
    <property type="evidence" value="ECO:0007669"/>
    <property type="project" value="TreeGrafter"/>
</dbReference>
<dbReference type="PANTHER" id="PTHR11088:SF89">
    <property type="entry name" value="TRNA DIMETHYLALLYLTRANSFERASE"/>
    <property type="match status" value="1"/>
</dbReference>
<dbReference type="GO" id="GO:0052381">
    <property type="term" value="F:tRNA dimethylallyltransferase activity"/>
    <property type="evidence" value="ECO:0007669"/>
    <property type="project" value="UniProtKB-UniRule"/>
</dbReference>
<dbReference type="HAMAP" id="MF_00185">
    <property type="entry name" value="IPP_trans"/>
    <property type="match status" value="1"/>
</dbReference>
<evidence type="ECO:0000256" key="5">
    <source>
        <dbReference type="PIRNR" id="PIRNR039110"/>
    </source>
</evidence>
<keyword evidence="3 5" id="KW-0547">Nucleotide-binding</keyword>
<keyword evidence="5" id="KW-0963">Cytoplasm</keyword>
<dbReference type="AlphaFoldDB" id="A0AAV9ULJ4"/>
<dbReference type="EC" id="2.5.1.75" evidence="5 6"/>
<dbReference type="Gene3D" id="1.10.20.140">
    <property type="match status" value="1"/>
</dbReference>
<dbReference type="InterPro" id="IPR018022">
    <property type="entry name" value="IPT"/>
</dbReference>
<comment type="function">
    <text evidence="5">Catalyzes the transfer of a dimethylallyl group onto the adenine at position 37.</text>
</comment>
<dbReference type="SUPFAM" id="SSF52540">
    <property type="entry name" value="P-loop containing nucleoside triphosphate hydrolases"/>
    <property type="match status" value="2"/>
</dbReference>
<evidence type="ECO:0000256" key="2">
    <source>
        <dbReference type="ARBA" id="ARBA00022679"/>
    </source>
</evidence>
<name>A0AAV9ULJ4_9PEZI</name>
<evidence type="ECO:0000256" key="3">
    <source>
        <dbReference type="ARBA" id="ARBA00022741"/>
    </source>
</evidence>
<feature type="region of interest" description="Disordered" evidence="8">
    <location>
        <begin position="454"/>
        <end position="482"/>
    </location>
</feature>
<gene>
    <name evidence="9" type="ORF">TWF696_007860</name>
</gene>
<evidence type="ECO:0000256" key="6">
    <source>
        <dbReference type="RuleBase" id="RU003783"/>
    </source>
</evidence>
<evidence type="ECO:0000256" key="8">
    <source>
        <dbReference type="SAM" id="MobiDB-lite"/>
    </source>
</evidence>
<comment type="caution">
    <text evidence="9">The sequence shown here is derived from an EMBL/GenBank/DDBJ whole genome shotgun (WGS) entry which is preliminary data.</text>
</comment>
<evidence type="ECO:0000256" key="4">
    <source>
        <dbReference type="ARBA" id="ARBA00022840"/>
    </source>
</evidence>
<dbReference type="EMBL" id="JAVHNQ010000006">
    <property type="protein sequence ID" value="KAK6344217.1"/>
    <property type="molecule type" value="Genomic_DNA"/>
</dbReference>
<dbReference type="Gene3D" id="3.30.160.60">
    <property type="entry name" value="Classic Zinc Finger"/>
    <property type="match status" value="1"/>
</dbReference>
<dbReference type="GO" id="GO:0005739">
    <property type="term" value="C:mitochondrion"/>
    <property type="evidence" value="ECO:0007669"/>
    <property type="project" value="TreeGrafter"/>
</dbReference>
<dbReference type="NCBIfam" id="TIGR00174">
    <property type="entry name" value="miaA"/>
    <property type="match status" value="1"/>
</dbReference>
<dbReference type="InterPro" id="IPR030666">
    <property type="entry name" value="IPP_transferase_euk"/>
</dbReference>
<dbReference type="InterPro" id="IPR036236">
    <property type="entry name" value="Znf_C2H2_sf"/>
</dbReference>
<dbReference type="PANTHER" id="PTHR11088">
    <property type="entry name" value="TRNA DIMETHYLALLYLTRANSFERASE"/>
    <property type="match status" value="1"/>
</dbReference>
<dbReference type="InterPro" id="IPR039657">
    <property type="entry name" value="Dimethylallyltransferase"/>
</dbReference>
<accession>A0AAV9ULJ4</accession>
<dbReference type="SUPFAM" id="SSF57667">
    <property type="entry name" value="beta-beta-alpha zinc fingers"/>
    <property type="match status" value="1"/>
</dbReference>
<keyword evidence="5 6" id="KW-0819">tRNA processing</keyword>
<keyword evidence="4 5" id="KW-0067">ATP-binding</keyword>
<evidence type="ECO:0000313" key="9">
    <source>
        <dbReference type="EMBL" id="KAK6344217.1"/>
    </source>
</evidence>